<dbReference type="OrthoDB" id="8192800at2759"/>
<dbReference type="InParanoid" id="A0A1Y1L6W2"/>
<dbReference type="EMBL" id="VVIM01000003">
    <property type="protein sequence ID" value="KAB0801287.1"/>
    <property type="molecule type" value="Genomic_DNA"/>
</dbReference>
<evidence type="ECO:0000256" key="2">
    <source>
        <dbReference type="SAM" id="SignalP"/>
    </source>
</evidence>
<keyword evidence="1" id="KW-0472">Membrane</keyword>
<keyword evidence="5" id="KW-1185">Reference proteome</keyword>
<feature type="transmembrane region" description="Helical" evidence="1">
    <location>
        <begin position="166"/>
        <end position="191"/>
    </location>
</feature>
<dbReference type="AlphaFoldDB" id="A0A1Y1L6W2"/>
<keyword evidence="1" id="KW-1133">Transmembrane helix</keyword>
<organism evidence="3">
    <name type="scientific">Photinus pyralis</name>
    <name type="common">Common eastern firefly</name>
    <name type="synonym">Lampyris pyralis</name>
    <dbReference type="NCBI Taxonomy" id="7054"/>
    <lineage>
        <taxon>Eukaryota</taxon>
        <taxon>Metazoa</taxon>
        <taxon>Ecdysozoa</taxon>
        <taxon>Arthropoda</taxon>
        <taxon>Hexapoda</taxon>
        <taxon>Insecta</taxon>
        <taxon>Pterygota</taxon>
        <taxon>Neoptera</taxon>
        <taxon>Endopterygota</taxon>
        <taxon>Coleoptera</taxon>
        <taxon>Polyphaga</taxon>
        <taxon>Elateriformia</taxon>
        <taxon>Elateroidea</taxon>
        <taxon>Lampyridae</taxon>
        <taxon>Lampyrinae</taxon>
        <taxon>Photinus</taxon>
    </lineage>
</organism>
<feature type="signal peptide" evidence="2">
    <location>
        <begin position="1"/>
        <end position="21"/>
    </location>
</feature>
<protein>
    <recommendedName>
        <fullName evidence="6">Mid2 domain-containing protein</fullName>
    </recommendedName>
</protein>
<sequence length="257" mass="28646">MTLHWWMHWFWITYQTCVCYSSMVTMPMHSVSVAVNETIGFPNTNVTAKDVAASNYIPPITTLFTSSLLNSTVIPIKLYKTSKKYDFQTNSTNRFTTVNPLIKITTVIDQNLTDVGVNLTSSSENTSFIDALNASFGNNYANRNIITNSELVEAKSFDTSKSSLTAAGITGITLGCVSIIGVICAASFIMYRNYGFNRLQVLNDRCSNPDSMGYIDDSTVRENSEEMYSLDNDSFLNSLEAMTIQNLWTDSVKHTKL</sequence>
<dbReference type="Proteomes" id="UP000327044">
    <property type="component" value="Unassembled WGS sequence"/>
</dbReference>
<keyword evidence="2" id="KW-0732">Signal</keyword>
<dbReference type="EMBL" id="GEZM01065177">
    <property type="protein sequence ID" value="JAV68541.1"/>
    <property type="molecule type" value="Transcribed_RNA"/>
</dbReference>
<accession>A0A1Y1L6W2</accession>
<evidence type="ECO:0000313" key="4">
    <source>
        <dbReference type="EMBL" id="KAB0801287.1"/>
    </source>
</evidence>
<gene>
    <name evidence="4" type="ORF">PPYR_05641</name>
</gene>
<reference evidence="4" key="3">
    <citation type="submission" date="2019-08" db="EMBL/GenBank/DDBJ databases">
        <authorList>
            <consortium name="Photinus pyralis genome working group"/>
            <person name="Fallon T.R."/>
            <person name="Sander Lower S.E."/>
            <person name="Weng J.-K."/>
        </authorList>
    </citation>
    <scope>NUCLEOTIDE SEQUENCE</scope>
    <source>
        <strain evidence="4">1611_PpyrPB1</strain>
        <tissue evidence="4">Whole body</tissue>
    </source>
</reference>
<feature type="chain" id="PRO_5036029808" description="Mid2 domain-containing protein" evidence="2">
    <location>
        <begin position="22"/>
        <end position="257"/>
    </location>
</feature>
<reference evidence="3" key="1">
    <citation type="journal article" date="2016" name="Sci. Rep.">
        <title>Molecular characterization of firefly nuptial gifts: a multi-omics approach sheds light on postcopulatory sexual selection.</title>
        <authorList>
            <person name="Al-Wathiqui N."/>
            <person name="Fallon T.R."/>
            <person name="South A."/>
            <person name="Weng J.K."/>
            <person name="Lewis S.M."/>
        </authorList>
    </citation>
    <scope>NUCLEOTIDE SEQUENCE</scope>
</reference>
<keyword evidence="1" id="KW-0812">Transmembrane</keyword>
<evidence type="ECO:0000256" key="1">
    <source>
        <dbReference type="SAM" id="Phobius"/>
    </source>
</evidence>
<reference evidence="4 5" key="2">
    <citation type="journal article" date="2018" name="Elife">
        <title>Firefly genomes illuminate parallel origins of bioluminescence in beetles.</title>
        <authorList>
            <person name="Fallon T.R."/>
            <person name="Lower S.E."/>
            <person name="Chang C.H."/>
            <person name="Bessho-Uehara M."/>
            <person name="Martin G.J."/>
            <person name="Bewick A.J."/>
            <person name="Behringer M."/>
            <person name="Debat H.J."/>
            <person name="Wong I."/>
            <person name="Day J.C."/>
            <person name="Suvorov A."/>
            <person name="Silva C.J."/>
            <person name="Stanger-Hall K.F."/>
            <person name="Hall D.W."/>
            <person name="Schmitz R.J."/>
            <person name="Nelson D.R."/>
            <person name="Lewis S.M."/>
            <person name="Shigenobu S."/>
            <person name="Bybee S.M."/>
            <person name="Larracuente A.M."/>
            <person name="Oba Y."/>
            <person name="Weng J.K."/>
        </authorList>
    </citation>
    <scope>NUCLEOTIDE SEQUENCE [LARGE SCALE GENOMIC DNA]</scope>
    <source>
        <strain evidence="4">1611_PpyrPB1</strain>
        <tissue evidence="4">Whole body</tissue>
    </source>
</reference>
<name>A0A1Y1L6W2_PHOPY</name>
<evidence type="ECO:0008006" key="6">
    <source>
        <dbReference type="Google" id="ProtNLM"/>
    </source>
</evidence>
<evidence type="ECO:0000313" key="5">
    <source>
        <dbReference type="Proteomes" id="UP000327044"/>
    </source>
</evidence>
<evidence type="ECO:0000313" key="3">
    <source>
        <dbReference type="EMBL" id="JAV68541.1"/>
    </source>
</evidence>
<proteinExistence type="predicted"/>